<name>A0A4V2Q8M9_9FIRM</name>
<evidence type="ECO:0000256" key="5">
    <source>
        <dbReference type="ARBA" id="ARBA00022617"/>
    </source>
</evidence>
<keyword evidence="10" id="KW-0408">Iron</keyword>
<keyword evidence="11" id="KW-0472">Membrane</keyword>
<evidence type="ECO:0000313" key="14">
    <source>
        <dbReference type="Proteomes" id="UP000295063"/>
    </source>
</evidence>
<comment type="subcellular location">
    <subcellularLocation>
        <location evidence="1">Cell membrane</location>
    </subcellularLocation>
</comment>
<dbReference type="Pfam" id="PF03264">
    <property type="entry name" value="Cytochrom_NNT"/>
    <property type="match status" value="2"/>
</dbReference>
<keyword evidence="8" id="KW-0249">Electron transport</keyword>
<evidence type="ECO:0000256" key="6">
    <source>
        <dbReference type="ARBA" id="ARBA00022692"/>
    </source>
</evidence>
<evidence type="ECO:0000259" key="12">
    <source>
        <dbReference type="Pfam" id="PF03264"/>
    </source>
</evidence>
<dbReference type="InterPro" id="IPR005126">
    <property type="entry name" value="NapC/NirT_cyt_c_N"/>
</dbReference>
<evidence type="ECO:0000256" key="10">
    <source>
        <dbReference type="ARBA" id="ARBA00023004"/>
    </source>
</evidence>
<evidence type="ECO:0000256" key="9">
    <source>
        <dbReference type="ARBA" id="ARBA00022989"/>
    </source>
</evidence>
<keyword evidence="5" id="KW-0349">Heme</keyword>
<feature type="domain" description="NapC/NirT cytochrome c N-terminal" evidence="12">
    <location>
        <begin position="105"/>
        <end position="155"/>
    </location>
</feature>
<dbReference type="GO" id="GO:0009055">
    <property type="term" value="F:electron transfer activity"/>
    <property type="evidence" value="ECO:0007669"/>
    <property type="project" value="TreeGrafter"/>
</dbReference>
<evidence type="ECO:0000256" key="4">
    <source>
        <dbReference type="ARBA" id="ARBA00022475"/>
    </source>
</evidence>
<dbReference type="AlphaFoldDB" id="A0A4V2Q8M9"/>
<dbReference type="OrthoDB" id="9791652at2"/>
<evidence type="ECO:0000256" key="2">
    <source>
        <dbReference type="ARBA" id="ARBA00007395"/>
    </source>
</evidence>
<keyword evidence="3" id="KW-0813">Transport</keyword>
<dbReference type="RefSeq" id="WP_132079825.1">
    <property type="nucleotide sequence ID" value="NZ_SLUI01000006.1"/>
</dbReference>
<dbReference type="Proteomes" id="UP000295063">
    <property type="component" value="Unassembled WGS sequence"/>
</dbReference>
<comment type="caution">
    <text evidence="13">The sequence shown here is derived from an EMBL/GenBank/DDBJ whole genome shotgun (WGS) entry which is preliminary data.</text>
</comment>
<dbReference type="SUPFAM" id="SSF48695">
    <property type="entry name" value="Multiheme cytochromes"/>
    <property type="match status" value="1"/>
</dbReference>
<evidence type="ECO:0000256" key="11">
    <source>
        <dbReference type="ARBA" id="ARBA00023136"/>
    </source>
</evidence>
<comment type="similarity">
    <text evidence="2">Belongs to the NapC/NirT/NrfH family.</text>
</comment>
<accession>A0A4V2Q8M9</accession>
<keyword evidence="4" id="KW-1003">Cell membrane</keyword>
<evidence type="ECO:0000256" key="1">
    <source>
        <dbReference type="ARBA" id="ARBA00004236"/>
    </source>
</evidence>
<dbReference type="InterPro" id="IPR038266">
    <property type="entry name" value="NapC/NirT_cytc_sf"/>
</dbReference>
<feature type="domain" description="NapC/NirT cytochrome c N-terminal" evidence="12">
    <location>
        <begin position="18"/>
        <end position="102"/>
    </location>
</feature>
<keyword evidence="9" id="KW-1133">Transmembrane helix</keyword>
<protein>
    <submittedName>
        <fullName evidence="13">Trimethylamine-N-oxide reductase cytochrome c-type subunit TorC</fullName>
    </submittedName>
</protein>
<dbReference type="GO" id="GO:0005886">
    <property type="term" value="C:plasma membrane"/>
    <property type="evidence" value="ECO:0007669"/>
    <property type="project" value="UniProtKB-SubCell"/>
</dbReference>
<evidence type="ECO:0000313" key="13">
    <source>
        <dbReference type="EMBL" id="TCL37362.1"/>
    </source>
</evidence>
<sequence>MNILKMLQGKGQPTGRHLLMLAGITVVLLLTTTWSVAYTSRSAFCGSCHEMSSMYQSWQLSAHKNVACYDCHAEPGIQGTVKAKAKGLKELYLHVAGAQVTPKADERSINCYNCHQEKVKMNTDKAFTAKDPHTAKHFSNGMTCVTCHSGLVHNIQTNNSIPTRDSCESCHLDAMRK</sequence>
<keyword evidence="7" id="KW-0479">Metal-binding</keyword>
<gene>
    <name evidence="13" type="ORF">EV210_106231</name>
</gene>
<dbReference type="InterPro" id="IPR051174">
    <property type="entry name" value="Cytochrome_c-type_ET"/>
</dbReference>
<evidence type="ECO:0000256" key="3">
    <source>
        <dbReference type="ARBA" id="ARBA00022448"/>
    </source>
</evidence>
<dbReference type="PANTHER" id="PTHR30333:SF1">
    <property type="entry name" value="CYTOCHROME C-TYPE PROTEIN NAPC"/>
    <property type="match status" value="1"/>
</dbReference>
<evidence type="ECO:0000256" key="7">
    <source>
        <dbReference type="ARBA" id="ARBA00022723"/>
    </source>
</evidence>
<keyword evidence="14" id="KW-1185">Reference proteome</keyword>
<dbReference type="GO" id="GO:0046872">
    <property type="term" value="F:metal ion binding"/>
    <property type="evidence" value="ECO:0007669"/>
    <property type="project" value="UniProtKB-KW"/>
</dbReference>
<dbReference type="PANTHER" id="PTHR30333">
    <property type="entry name" value="CYTOCHROME C-TYPE PROTEIN"/>
    <property type="match status" value="1"/>
</dbReference>
<dbReference type="InterPro" id="IPR036280">
    <property type="entry name" value="Multihaem_cyt_sf"/>
</dbReference>
<dbReference type="EMBL" id="SLUI01000006">
    <property type="protein sequence ID" value="TCL37362.1"/>
    <property type="molecule type" value="Genomic_DNA"/>
</dbReference>
<evidence type="ECO:0000256" key="8">
    <source>
        <dbReference type="ARBA" id="ARBA00022982"/>
    </source>
</evidence>
<dbReference type="GO" id="GO:0009061">
    <property type="term" value="P:anaerobic respiration"/>
    <property type="evidence" value="ECO:0007669"/>
    <property type="project" value="TreeGrafter"/>
</dbReference>
<proteinExistence type="inferred from homology"/>
<dbReference type="Gene3D" id="1.10.3820.10">
    <property type="entry name" value="Di-heme elbow motif domain"/>
    <property type="match status" value="1"/>
</dbReference>
<organism evidence="13 14">
    <name type="scientific">Anaerospora hongkongensis</name>
    <dbReference type="NCBI Taxonomy" id="244830"/>
    <lineage>
        <taxon>Bacteria</taxon>
        <taxon>Bacillati</taxon>
        <taxon>Bacillota</taxon>
        <taxon>Negativicutes</taxon>
        <taxon>Selenomonadales</taxon>
        <taxon>Sporomusaceae</taxon>
        <taxon>Anaerospora</taxon>
    </lineage>
</organism>
<keyword evidence="6" id="KW-0812">Transmembrane</keyword>
<reference evidence="13 14" key="1">
    <citation type="submission" date="2019-03" db="EMBL/GenBank/DDBJ databases">
        <title>Genomic Encyclopedia of Type Strains, Phase IV (KMG-IV): sequencing the most valuable type-strain genomes for metagenomic binning, comparative biology and taxonomic classification.</title>
        <authorList>
            <person name="Goeker M."/>
        </authorList>
    </citation>
    <scope>NUCLEOTIDE SEQUENCE [LARGE SCALE GENOMIC DNA]</scope>
    <source>
        <strain evidence="13 14">DSM 15969</strain>
    </source>
</reference>